<feature type="domain" description="COG complex component COG2 C-terminal" evidence="2">
    <location>
        <begin position="367"/>
        <end position="603"/>
    </location>
</feature>
<keyword evidence="4" id="KW-1185">Reference proteome</keyword>
<gene>
    <name evidence="3" type="ORF">SteCoe_8813</name>
</gene>
<dbReference type="InterPro" id="IPR024603">
    <property type="entry name" value="COG_complex_COG2_C"/>
</dbReference>
<comment type="caution">
    <text evidence="3">The sequence shown here is derived from an EMBL/GenBank/DDBJ whole genome shotgun (WGS) entry which is preliminary data.</text>
</comment>
<sequence>MSIHDIASSLQRKIRSDFPLYMLSEKNFNIENFLLSCYSTKSKDLLETSKALKKDLENFLESTEKSLSQHITQDFDKLISIPSLLLSIESEIADLCKESSTYSTILMKANNEAENTVVKVVDILHQDEIIEEQLRKQKNLEKINQNLQEINCKMIQLKDLVSLPINIKLTIPYGPIIERISKLLSQCEELIDNNNNEKALEISRIKTDYLRHLEKELILYASQNSDIINFISILESYKNLGFETEAQIILRESVVYPIVKKFLPKSDNLLDDSFNIIEFFDKILVEFNTGKFIVFRIYADYCDILVKSFLKAVIKVLSLKGKIFSPVFSQDYQLSLIKSIEFTECVGKALNDYEMFRNSSDFSEFLEKWNLPTFFELRKTEIIKPLMQVLKAENITDFLALNPSGYYIKAIEQCLESIIIPEMYPKFLRLLFQITSTYSNFITRNLNSQTKTKGISIDDLVNLVKDIQALKTSISIYTLIENVKLEIETILQQLIDPCIRGLIESISKMCINNLESIKTIPSLYKMTNRAMPFSPSSFASSFFQPLKLININDLPKEKIVNKVILAYIEIVQETKNEIAKVAEMIEKYNPDSQDCEKMRRQLDIDKGFFLEELNNIGFTSENNELINQIL</sequence>
<dbReference type="InterPro" id="IPR009316">
    <property type="entry name" value="COG2"/>
</dbReference>
<dbReference type="EMBL" id="MPUH01000134">
    <property type="protein sequence ID" value="OMJ89091.1"/>
    <property type="molecule type" value="Genomic_DNA"/>
</dbReference>
<evidence type="ECO:0000256" key="1">
    <source>
        <dbReference type="SAM" id="Coils"/>
    </source>
</evidence>
<dbReference type="GO" id="GO:0017119">
    <property type="term" value="C:Golgi transport complex"/>
    <property type="evidence" value="ECO:0007669"/>
    <property type="project" value="TreeGrafter"/>
</dbReference>
<dbReference type="Proteomes" id="UP000187209">
    <property type="component" value="Unassembled WGS sequence"/>
</dbReference>
<dbReference type="OrthoDB" id="332281at2759"/>
<dbReference type="GO" id="GO:0016020">
    <property type="term" value="C:membrane"/>
    <property type="evidence" value="ECO:0007669"/>
    <property type="project" value="InterPro"/>
</dbReference>
<name>A0A1R2CJC2_9CILI</name>
<evidence type="ECO:0000313" key="3">
    <source>
        <dbReference type="EMBL" id="OMJ89091.1"/>
    </source>
</evidence>
<dbReference type="PANTHER" id="PTHR12961:SF0">
    <property type="entry name" value="CONSERVED OLIGOMERIC GOLGI COMPLEX SUBUNIT 2"/>
    <property type="match status" value="1"/>
</dbReference>
<dbReference type="GO" id="GO:0007030">
    <property type="term" value="P:Golgi organization"/>
    <property type="evidence" value="ECO:0007669"/>
    <property type="project" value="InterPro"/>
</dbReference>
<accession>A0A1R2CJC2</accession>
<reference evidence="3 4" key="1">
    <citation type="submission" date="2016-11" db="EMBL/GenBank/DDBJ databases">
        <title>The macronuclear genome of Stentor coeruleus: a giant cell with tiny introns.</title>
        <authorList>
            <person name="Slabodnick M."/>
            <person name="Ruby J.G."/>
            <person name="Reiff S.B."/>
            <person name="Swart E.C."/>
            <person name="Gosai S."/>
            <person name="Prabakaran S."/>
            <person name="Witkowska E."/>
            <person name="Larue G.E."/>
            <person name="Fisher S."/>
            <person name="Freeman R.M."/>
            <person name="Gunawardena J."/>
            <person name="Chu W."/>
            <person name="Stover N.A."/>
            <person name="Gregory B.D."/>
            <person name="Nowacki M."/>
            <person name="Derisi J."/>
            <person name="Roy S.W."/>
            <person name="Marshall W.F."/>
            <person name="Sood P."/>
        </authorList>
    </citation>
    <scope>NUCLEOTIDE SEQUENCE [LARGE SCALE GENOMIC DNA]</scope>
    <source>
        <strain evidence="3">WM001</strain>
    </source>
</reference>
<feature type="coiled-coil region" evidence="1">
    <location>
        <begin position="130"/>
        <end position="200"/>
    </location>
</feature>
<keyword evidence="1" id="KW-0175">Coiled coil</keyword>
<dbReference type="AlphaFoldDB" id="A0A1R2CJC2"/>
<organism evidence="3 4">
    <name type="scientific">Stentor coeruleus</name>
    <dbReference type="NCBI Taxonomy" id="5963"/>
    <lineage>
        <taxon>Eukaryota</taxon>
        <taxon>Sar</taxon>
        <taxon>Alveolata</taxon>
        <taxon>Ciliophora</taxon>
        <taxon>Postciliodesmatophora</taxon>
        <taxon>Heterotrichea</taxon>
        <taxon>Heterotrichida</taxon>
        <taxon>Stentoridae</taxon>
        <taxon>Stentor</taxon>
    </lineage>
</organism>
<evidence type="ECO:0000313" key="4">
    <source>
        <dbReference type="Proteomes" id="UP000187209"/>
    </source>
</evidence>
<dbReference type="GO" id="GO:0006891">
    <property type="term" value="P:intra-Golgi vesicle-mediated transport"/>
    <property type="evidence" value="ECO:0007669"/>
    <property type="project" value="TreeGrafter"/>
</dbReference>
<evidence type="ECO:0000259" key="2">
    <source>
        <dbReference type="Pfam" id="PF12022"/>
    </source>
</evidence>
<protein>
    <recommendedName>
        <fullName evidence="2">COG complex component COG2 C-terminal domain-containing protein</fullName>
    </recommendedName>
</protein>
<dbReference type="Pfam" id="PF12022">
    <property type="entry name" value="COG2_C"/>
    <property type="match status" value="1"/>
</dbReference>
<dbReference type="GO" id="GO:0015031">
    <property type="term" value="P:protein transport"/>
    <property type="evidence" value="ECO:0007669"/>
    <property type="project" value="InterPro"/>
</dbReference>
<dbReference type="PANTHER" id="PTHR12961">
    <property type="entry name" value="CONSERVED OLIGOMERIC GOLGI COMPLEX COMPONENT 2"/>
    <property type="match status" value="1"/>
</dbReference>
<proteinExistence type="predicted"/>